<organism evidence="2">
    <name type="scientific">Rotavirus I</name>
    <dbReference type="NCBI Taxonomy" id="1637496"/>
    <lineage>
        <taxon>Viruses</taxon>
        <taxon>Riboviria</taxon>
        <taxon>Orthornavirae</taxon>
        <taxon>Duplornaviricota</taxon>
        <taxon>Resentoviricetes</taxon>
        <taxon>Reovirales</taxon>
        <taxon>Sedoreoviridae</taxon>
        <taxon>Rotavirus</taxon>
        <taxon>Rotavirus iotagastroenteritidis</taxon>
    </lineage>
</organism>
<keyword evidence="1" id="KW-0812">Transmembrane</keyword>
<keyword evidence="1" id="KW-0472">Membrane</keyword>
<accession>A0A1S6XXJ8</accession>
<proteinExistence type="predicted"/>
<reference evidence="2" key="2">
    <citation type="journal article" date="2017" name="Virus Genes">
        <title>Rotavirus I in feces of a cat with diarrhea.</title>
        <authorList>
            <person name="Phan T.G."/>
            <person name="Leutenegger C.M."/>
            <person name="Chan R."/>
            <person name="Delwart E."/>
        </authorList>
    </citation>
    <scope>NUCLEOTIDE SEQUENCE</scope>
</reference>
<keyword evidence="1" id="KW-1133">Transmembrane helix</keyword>
<feature type="transmembrane region" description="Helical" evidence="1">
    <location>
        <begin position="35"/>
        <end position="56"/>
    </location>
</feature>
<sequence length="80" mass="8824">MGGRISQQLSQQNTYHIASGNSQIYSQDQKTNQQVAVAFEVCHLSILFIIALALVVHVTCSARKRGCAVKSFEKPFLTNV</sequence>
<protein>
    <submittedName>
        <fullName evidence="2">NSP1-1</fullName>
    </submittedName>
</protein>
<dbReference type="EMBL" id="KY026790">
    <property type="protein sequence ID" value="AQX34665.1"/>
    <property type="molecule type" value="Genomic_RNA"/>
</dbReference>
<evidence type="ECO:0000256" key="1">
    <source>
        <dbReference type="SAM" id="Phobius"/>
    </source>
</evidence>
<name>A0A1S6XXJ8_9REOV</name>
<reference evidence="2" key="1">
    <citation type="submission" date="2016-10" db="EMBL/GenBank/DDBJ databases">
        <authorList>
            <person name="de Groot N.N."/>
        </authorList>
    </citation>
    <scope>NUCLEOTIDE SEQUENCE</scope>
</reference>
<evidence type="ECO:0000313" key="2">
    <source>
        <dbReference type="EMBL" id="AQX34665.1"/>
    </source>
</evidence>